<dbReference type="Proteomes" id="UP000189857">
    <property type="component" value="Unassembled WGS sequence"/>
</dbReference>
<gene>
    <name evidence="4" type="ORF">SAMN02745110_01947</name>
</gene>
<evidence type="ECO:0000313" key="5">
    <source>
        <dbReference type="Proteomes" id="UP000189857"/>
    </source>
</evidence>
<sequence length="296" mass="33995">MRIIKYLFSVALLGAGFVLLESKRELKKIKKRYIKINSYDNNADNSHGKPVRLAFLADYHEAENGYLNEKIESIIKEASPDMIMIAGDLINGHDDESIEPVRDLLYRINNIATTYISPGNHEKKAKVHYYKNEKIFEDLMYIINDCDNITYLENDVVTVEHDGKPINIYGLDIDLRFYRRSIGDKLKTKDVFTELGKPKEGYNILLAHNPEYFEEYAEWGADLALSGHFHGGIVNIPFVGGAITPRLKLFPKYTKGIYESEYFPKRKMYLTSGLGQHSLKIKINNIPEIVIIDINI</sequence>
<dbReference type="InterPro" id="IPR051158">
    <property type="entry name" value="Metallophosphoesterase_sf"/>
</dbReference>
<dbReference type="InterPro" id="IPR004843">
    <property type="entry name" value="Calcineurin-like_PHP"/>
</dbReference>
<dbReference type="SUPFAM" id="SSF56300">
    <property type="entry name" value="Metallo-dependent phosphatases"/>
    <property type="match status" value="1"/>
</dbReference>
<dbReference type="GO" id="GO:0009245">
    <property type="term" value="P:lipid A biosynthetic process"/>
    <property type="evidence" value="ECO:0007669"/>
    <property type="project" value="TreeGrafter"/>
</dbReference>
<dbReference type="InterPro" id="IPR029052">
    <property type="entry name" value="Metallo-depent_PP-like"/>
</dbReference>
<proteinExistence type="predicted"/>
<dbReference type="Pfam" id="PF00149">
    <property type="entry name" value="Metallophos"/>
    <property type="match status" value="1"/>
</dbReference>
<dbReference type="GO" id="GO:0046872">
    <property type="term" value="F:metal ion binding"/>
    <property type="evidence" value="ECO:0007669"/>
    <property type="project" value="UniProtKB-KW"/>
</dbReference>
<keyword evidence="5" id="KW-1185">Reference proteome</keyword>
<reference evidence="4 5" key="1">
    <citation type="submission" date="2017-02" db="EMBL/GenBank/DDBJ databases">
        <authorList>
            <person name="Peterson S.W."/>
        </authorList>
    </citation>
    <scope>NUCLEOTIDE SEQUENCE [LARGE SCALE GENOMIC DNA]</scope>
    <source>
        <strain evidence="4 5">ATCC 17233</strain>
    </source>
</reference>
<name>A0A1T4PD54_9FIRM</name>
<evidence type="ECO:0000256" key="2">
    <source>
        <dbReference type="ARBA" id="ARBA00022801"/>
    </source>
</evidence>
<evidence type="ECO:0000259" key="3">
    <source>
        <dbReference type="Pfam" id="PF00149"/>
    </source>
</evidence>
<dbReference type="PANTHER" id="PTHR31302">
    <property type="entry name" value="TRANSMEMBRANE PROTEIN WITH METALLOPHOSPHOESTERASE DOMAIN-RELATED"/>
    <property type="match status" value="1"/>
</dbReference>
<dbReference type="GO" id="GO:0016020">
    <property type="term" value="C:membrane"/>
    <property type="evidence" value="ECO:0007669"/>
    <property type="project" value="GOC"/>
</dbReference>
<organism evidence="4 5">
    <name type="scientific">Eubacterium ruminantium</name>
    <dbReference type="NCBI Taxonomy" id="42322"/>
    <lineage>
        <taxon>Bacteria</taxon>
        <taxon>Bacillati</taxon>
        <taxon>Bacillota</taxon>
        <taxon>Clostridia</taxon>
        <taxon>Eubacteriales</taxon>
        <taxon>Eubacteriaceae</taxon>
        <taxon>Eubacterium</taxon>
    </lineage>
</organism>
<dbReference type="Gene3D" id="3.60.21.10">
    <property type="match status" value="1"/>
</dbReference>
<protein>
    <recommendedName>
        <fullName evidence="3">Calcineurin-like phosphoesterase domain-containing protein</fullName>
    </recommendedName>
</protein>
<evidence type="ECO:0000313" key="4">
    <source>
        <dbReference type="EMBL" id="SJZ89301.1"/>
    </source>
</evidence>
<dbReference type="RefSeq" id="WP_078787759.1">
    <property type="nucleotide sequence ID" value="NZ_FMTO01000010.1"/>
</dbReference>
<keyword evidence="1" id="KW-0479">Metal-binding</keyword>
<accession>A0A1T4PD54</accession>
<dbReference type="PANTHER" id="PTHR31302:SF31">
    <property type="entry name" value="PHOSPHODIESTERASE YAEI"/>
    <property type="match status" value="1"/>
</dbReference>
<dbReference type="OrthoDB" id="9780884at2"/>
<evidence type="ECO:0000256" key="1">
    <source>
        <dbReference type="ARBA" id="ARBA00022723"/>
    </source>
</evidence>
<dbReference type="EMBL" id="FUXA01000011">
    <property type="protein sequence ID" value="SJZ89301.1"/>
    <property type="molecule type" value="Genomic_DNA"/>
</dbReference>
<keyword evidence="2" id="KW-0378">Hydrolase</keyword>
<dbReference type="AlphaFoldDB" id="A0A1T4PD54"/>
<feature type="domain" description="Calcineurin-like phosphoesterase" evidence="3">
    <location>
        <begin position="52"/>
        <end position="231"/>
    </location>
</feature>
<dbReference type="GO" id="GO:0008758">
    <property type="term" value="F:UDP-2,3-diacylglucosamine hydrolase activity"/>
    <property type="evidence" value="ECO:0007669"/>
    <property type="project" value="TreeGrafter"/>
</dbReference>